<evidence type="ECO:0000256" key="1">
    <source>
        <dbReference type="ARBA" id="ARBA00004651"/>
    </source>
</evidence>
<feature type="transmembrane region" description="Helical" evidence="6">
    <location>
        <begin position="114"/>
        <end position="137"/>
    </location>
</feature>
<feature type="transmembrane region" description="Helical" evidence="6">
    <location>
        <begin position="64"/>
        <end position="83"/>
    </location>
</feature>
<evidence type="ECO:0000256" key="6">
    <source>
        <dbReference type="SAM" id="Phobius"/>
    </source>
</evidence>
<organism evidence="7 8">
    <name type="scientific">Sphaerobacter thermophilus (strain ATCC 49802 / DSM 20745 / KCCM 41009 / NCIMB 13125 / S 6022)</name>
    <dbReference type="NCBI Taxonomy" id="479434"/>
    <lineage>
        <taxon>Bacteria</taxon>
        <taxon>Pseudomonadati</taxon>
        <taxon>Thermomicrobiota</taxon>
        <taxon>Thermomicrobia</taxon>
        <taxon>Sphaerobacterales</taxon>
        <taxon>Sphaerobacterineae</taxon>
        <taxon>Sphaerobacteraceae</taxon>
        <taxon>Sphaerobacter</taxon>
    </lineage>
</organism>
<comment type="subcellular location">
    <subcellularLocation>
        <location evidence="1">Cell membrane</location>
        <topology evidence="1">Multi-pass membrane protein</topology>
    </subcellularLocation>
</comment>
<evidence type="ECO:0000256" key="5">
    <source>
        <dbReference type="ARBA" id="ARBA00023136"/>
    </source>
</evidence>
<dbReference type="Proteomes" id="UP000002027">
    <property type="component" value="Chromosome 1"/>
</dbReference>
<dbReference type="KEGG" id="sti:Sthe_2151"/>
<evidence type="ECO:0000256" key="4">
    <source>
        <dbReference type="ARBA" id="ARBA00022989"/>
    </source>
</evidence>
<dbReference type="InterPro" id="IPR043428">
    <property type="entry name" value="LivM-like"/>
</dbReference>
<reference evidence="7 8" key="2">
    <citation type="journal article" date="2010" name="Stand. Genomic Sci.">
        <title>Complete genome sequence of Desulfohalobium retbaense type strain (HR(100)).</title>
        <authorList>
            <person name="Spring S."/>
            <person name="Nolan M."/>
            <person name="Lapidus A."/>
            <person name="Glavina Del Rio T."/>
            <person name="Copeland A."/>
            <person name="Tice H."/>
            <person name="Cheng J.F."/>
            <person name="Lucas S."/>
            <person name="Land M."/>
            <person name="Chen F."/>
            <person name="Bruce D."/>
            <person name="Goodwin L."/>
            <person name="Pitluck S."/>
            <person name="Ivanova N."/>
            <person name="Mavromatis K."/>
            <person name="Mikhailova N."/>
            <person name="Pati A."/>
            <person name="Chen A."/>
            <person name="Palaniappan K."/>
            <person name="Hauser L."/>
            <person name="Chang Y.J."/>
            <person name="Jeffries C.D."/>
            <person name="Munk C."/>
            <person name="Kiss H."/>
            <person name="Chain P."/>
            <person name="Han C."/>
            <person name="Brettin T."/>
            <person name="Detter J.C."/>
            <person name="Schuler E."/>
            <person name="Goker M."/>
            <person name="Rohde M."/>
            <person name="Bristow J."/>
            <person name="Eisen J.A."/>
            <person name="Markowitz V."/>
            <person name="Hugenholtz P."/>
            <person name="Kyrpides N.C."/>
            <person name="Klenk H.P."/>
        </authorList>
    </citation>
    <scope>NUCLEOTIDE SEQUENCE [LARGE SCALE GENOMIC DNA]</scope>
    <source>
        <strain evidence="8">ATCC 49802 / DSM 20745 / S 6022</strain>
    </source>
</reference>
<dbReference type="Pfam" id="PF02653">
    <property type="entry name" value="BPD_transp_2"/>
    <property type="match status" value="1"/>
</dbReference>
<evidence type="ECO:0000256" key="3">
    <source>
        <dbReference type="ARBA" id="ARBA00022692"/>
    </source>
</evidence>
<evidence type="ECO:0000313" key="7">
    <source>
        <dbReference type="EMBL" id="ACZ39577.1"/>
    </source>
</evidence>
<accession>D1C6F2</accession>
<keyword evidence="8" id="KW-1185">Reference proteome</keyword>
<protein>
    <submittedName>
        <fullName evidence="7">Inner-membrane translocator</fullName>
    </submittedName>
</protein>
<name>D1C6F2_SPHTD</name>
<dbReference type="EMBL" id="CP001823">
    <property type="protein sequence ID" value="ACZ39577.1"/>
    <property type="molecule type" value="Genomic_DNA"/>
</dbReference>
<evidence type="ECO:0000313" key="8">
    <source>
        <dbReference type="Proteomes" id="UP000002027"/>
    </source>
</evidence>
<dbReference type="InterPro" id="IPR001851">
    <property type="entry name" value="ABC_transp_permease"/>
</dbReference>
<feature type="transmembrane region" description="Helical" evidence="6">
    <location>
        <begin position="328"/>
        <end position="346"/>
    </location>
</feature>
<sequence length="389" mass="42018">MKEASKTTKLIVAAVTVAMILLPLIHSGGSVTAVIGFLVPFVTTVAILAIIAIGLNVQWGYTGIFNFGVVGFFMVGAFVAAIVTKSPADSEFVQYVGGFGDRLAFLPFLDSREWLPFIFGVLAAALASALLALLLALSALRLREDYLAITTIGVAEVLRRVTIEETWLVNGTRGLTGIPRPLAGWFEPNVYRFVFLGLALAMLFLVYLMVERGISSPWGRVLRALREDEDVVAASGKNVFAFKVQGFVLGAAIMGAGGAFFAFQQGAISPETFTHFFGTFIIWAMLVLGGSGNNVGAVVGTFVVWGFWSITLQIQSFKLPVFIVDRISFFRDFIIGALIVVVLLAGPKGLVPERARVSRWLDSRVRELRRQEAATQATATVEPASSPVE</sequence>
<dbReference type="GO" id="GO:0005886">
    <property type="term" value="C:plasma membrane"/>
    <property type="evidence" value="ECO:0007669"/>
    <property type="project" value="UniProtKB-SubCell"/>
</dbReference>
<reference evidence="8" key="1">
    <citation type="submission" date="2009-11" db="EMBL/GenBank/DDBJ databases">
        <title>The complete chromosome 1 of Sphaerobacter thermophilus DSM 20745.</title>
        <authorList>
            <person name="Lucas S."/>
            <person name="Copeland A."/>
            <person name="Lapidus A."/>
            <person name="Glavina del Rio T."/>
            <person name="Dalin E."/>
            <person name="Tice H."/>
            <person name="Bruce D."/>
            <person name="Goodwin L."/>
            <person name="Pitluck S."/>
            <person name="Kyrpides N."/>
            <person name="Mavromatis K."/>
            <person name="Ivanova N."/>
            <person name="Mikhailova N."/>
            <person name="LaButti K.M."/>
            <person name="Clum A."/>
            <person name="Sun H.I."/>
            <person name="Brettin T."/>
            <person name="Detter J.C."/>
            <person name="Han C."/>
            <person name="Larimer F."/>
            <person name="Land M."/>
            <person name="Hauser L."/>
            <person name="Markowitz V."/>
            <person name="Cheng J.F."/>
            <person name="Hugenholtz P."/>
            <person name="Woyke T."/>
            <person name="Wu D."/>
            <person name="Steenblock K."/>
            <person name="Schneider S."/>
            <person name="Pukall R."/>
            <person name="Goeker M."/>
            <person name="Klenk H.P."/>
            <person name="Eisen J.A."/>
        </authorList>
    </citation>
    <scope>NUCLEOTIDE SEQUENCE [LARGE SCALE GENOMIC DNA]</scope>
    <source>
        <strain evidence="8">ATCC 49802 / DSM 20745 / S 6022</strain>
    </source>
</reference>
<dbReference type="PANTHER" id="PTHR30482:SF10">
    <property type="entry name" value="HIGH-AFFINITY BRANCHED-CHAIN AMINO ACID TRANSPORT PROTEIN BRAE"/>
    <property type="match status" value="1"/>
</dbReference>
<dbReference type="PANTHER" id="PTHR30482">
    <property type="entry name" value="HIGH-AFFINITY BRANCHED-CHAIN AMINO ACID TRANSPORT SYSTEM PERMEASE"/>
    <property type="match status" value="1"/>
</dbReference>
<evidence type="ECO:0000256" key="2">
    <source>
        <dbReference type="ARBA" id="ARBA00022475"/>
    </source>
</evidence>
<feature type="transmembrane region" description="Helical" evidence="6">
    <location>
        <begin position="244"/>
        <end position="263"/>
    </location>
</feature>
<dbReference type="InParanoid" id="D1C6F2"/>
<dbReference type="STRING" id="479434.Sthe_2151"/>
<keyword evidence="2" id="KW-1003">Cell membrane</keyword>
<keyword evidence="3 6" id="KW-0812">Transmembrane</keyword>
<proteinExistence type="predicted"/>
<feature type="transmembrane region" description="Helical" evidence="6">
    <location>
        <begin position="190"/>
        <end position="210"/>
    </location>
</feature>
<dbReference type="CDD" id="cd06581">
    <property type="entry name" value="TM_PBP1_LivM_like"/>
    <property type="match status" value="1"/>
</dbReference>
<dbReference type="HOGENOM" id="CLU_031365_1_0_0"/>
<dbReference type="OrthoDB" id="9789927at2"/>
<keyword evidence="5 6" id="KW-0472">Membrane</keyword>
<feature type="transmembrane region" description="Helical" evidence="6">
    <location>
        <begin position="37"/>
        <end position="57"/>
    </location>
</feature>
<gene>
    <name evidence="7" type="ordered locus">Sthe_2151</name>
</gene>
<dbReference type="AlphaFoldDB" id="D1C6F2"/>
<dbReference type="GO" id="GO:0015658">
    <property type="term" value="F:branched-chain amino acid transmembrane transporter activity"/>
    <property type="evidence" value="ECO:0007669"/>
    <property type="project" value="InterPro"/>
</dbReference>
<feature type="transmembrane region" description="Helical" evidence="6">
    <location>
        <begin position="275"/>
        <end position="308"/>
    </location>
</feature>
<dbReference type="eggNOG" id="COG4177">
    <property type="taxonomic scope" value="Bacteria"/>
</dbReference>
<keyword evidence="4 6" id="KW-1133">Transmembrane helix</keyword>
<dbReference type="RefSeq" id="WP_012872623.1">
    <property type="nucleotide sequence ID" value="NC_013523.1"/>
</dbReference>